<organism evidence="1 2">
    <name type="scientific">Puccinia sorghi</name>
    <dbReference type="NCBI Taxonomy" id="27349"/>
    <lineage>
        <taxon>Eukaryota</taxon>
        <taxon>Fungi</taxon>
        <taxon>Dikarya</taxon>
        <taxon>Basidiomycota</taxon>
        <taxon>Pucciniomycotina</taxon>
        <taxon>Pucciniomycetes</taxon>
        <taxon>Pucciniales</taxon>
        <taxon>Pucciniaceae</taxon>
        <taxon>Puccinia</taxon>
    </lineage>
</organism>
<dbReference type="AlphaFoldDB" id="A0A0L6U7T8"/>
<name>A0A0L6U7T8_9BASI</name>
<evidence type="ECO:0000313" key="2">
    <source>
        <dbReference type="Proteomes" id="UP000037035"/>
    </source>
</evidence>
<reference evidence="1 2" key="1">
    <citation type="submission" date="2015-08" db="EMBL/GenBank/DDBJ databases">
        <title>Next Generation Sequencing and Analysis of the Genome of Puccinia sorghi L Schw, the Causal Agent of Maize Common Rust.</title>
        <authorList>
            <person name="Rochi L."/>
            <person name="Burguener G."/>
            <person name="Darino M."/>
            <person name="Turjanski A."/>
            <person name="Kreff E."/>
            <person name="Dieguez M.J."/>
            <person name="Sacco F."/>
        </authorList>
    </citation>
    <scope>NUCLEOTIDE SEQUENCE [LARGE SCALE GENOMIC DNA]</scope>
    <source>
        <strain evidence="1 2">RO10H11247</strain>
    </source>
</reference>
<keyword evidence="2" id="KW-1185">Reference proteome</keyword>
<dbReference type="EMBL" id="LAVV01014592">
    <property type="protein sequence ID" value="KNZ44619.1"/>
    <property type="molecule type" value="Genomic_DNA"/>
</dbReference>
<gene>
    <name evidence="1" type="ORF">VP01_898g2</name>
</gene>
<feature type="non-terminal residue" evidence="1">
    <location>
        <position position="131"/>
    </location>
</feature>
<accession>A0A0L6U7T8</accession>
<protein>
    <submittedName>
        <fullName evidence="1">Uncharacterized protein</fullName>
    </submittedName>
</protein>
<evidence type="ECO:0000313" key="1">
    <source>
        <dbReference type="EMBL" id="KNZ44619.1"/>
    </source>
</evidence>
<comment type="caution">
    <text evidence="1">The sequence shown here is derived from an EMBL/GenBank/DDBJ whole genome shotgun (WGS) entry which is preliminary data.</text>
</comment>
<dbReference type="Proteomes" id="UP000037035">
    <property type="component" value="Unassembled WGS sequence"/>
</dbReference>
<dbReference type="OrthoDB" id="7691805at2759"/>
<proteinExistence type="predicted"/>
<sequence>MINLISPGCLDKKDCAVLAKNGCFKVLKSSQLVLQGSVRDGLYSVDKPESIGNPESIHYSTFPSSLQEIHESFGHALIRPLDSFIPKAISQDEKSTFEYLIGPIDPQSREQHQFILTVVDNYLGYLAGFPL</sequence>
<dbReference type="VEuPathDB" id="FungiDB:VP01_898g2"/>